<keyword evidence="2" id="KW-1185">Reference proteome</keyword>
<comment type="caution">
    <text evidence="1">The sequence shown here is derived from an EMBL/GenBank/DDBJ whole genome shotgun (WGS) entry which is preliminary data.</text>
</comment>
<evidence type="ECO:0000313" key="2">
    <source>
        <dbReference type="Proteomes" id="UP000308836"/>
    </source>
</evidence>
<protein>
    <submittedName>
        <fullName evidence="1">GNAT family N-acetyltransferase</fullName>
    </submittedName>
</protein>
<sequence>MSGTRKAGIEDMPFVYERMCDLEQTIFDRERFAVLFEAQLDDKTMESLIYEVDGVPAAYAAIRYGTYLHHCAKTAELIELDVVEPMRKEGVGTKFLKDIEMLARQKGCVELALATNQKRKKAHRFYEKRGMKQTHFTYTKNI</sequence>
<proteinExistence type="predicted"/>
<dbReference type="Proteomes" id="UP000308836">
    <property type="component" value="Unassembled WGS sequence"/>
</dbReference>
<name>A0AC61R5Z4_9FIRM</name>
<dbReference type="EMBL" id="SRYG01000019">
    <property type="protein sequence ID" value="TGY65338.1"/>
    <property type="molecule type" value="Genomic_DNA"/>
</dbReference>
<reference evidence="1" key="1">
    <citation type="submission" date="2019-04" db="EMBL/GenBank/DDBJ databases">
        <title>Microbes associate with the intestines of laboratory mice.</title>
        <authorList>
            <person name="Navarre W."/>
            <person name="Wong E."/>
            <person name="Huang K."/>
            <person name="Tropini C."/>
            <person name="Ng K."/>
            <person name="Yu B."/>
        </authorList>
    </citation>
    <scope>NUCLEOTIDE SEQUENCE</scope>
    <source>
        <strain evidence="1">NM09_H32</strain>
    </source>
</reference>
<accession>A0AC61R5Z4</accession>
<gene>
    <name evidence="1" type="ORF">E5336_09265</name>
</gene>
<organism evidence="1 2">
    <name type="scientific">Dubosiella muris</name>
    <dbReference type="NCBI Taxonomy" id="3038133"/>
    <lineage>
        <taxon>Bacteria</taxon>
        <taxon>Bacillati</taxon>
        <taxon>Bacillota</taxon>
        <taxon>Erysipelotrichia</taxon>
        <taxon>Erysipelotrichales</taxon>
        <taxon>Erysipelotrichaceae</taxon>
        <taxon>Dubosiella</taxon>
    </lineage>
</organism>
<evidence type="ECO:0000313" key="1">
    <source>
        <dbReference type="EMBL" id="TGY65338.1"/>
    </source>
</evidence>